<protein>
    <submittedName>
        <fullName evidence="1">Uncharacterized protein</fullName>
    </submittedName>
</protein>
<reference evidence="1" key="1">
    <citation type="submission" date="2014-09" db="EMBL/GenBank/DDBJ databases">
        <authorList>
            <person name="Magalhaes I.L.F."/>
            <person name="Oliveira U."/>
            <person name="Santos F.R."/>
            <person name="Vidigal T.H.D.A."/>
            <person name="Brescovit A.D."/>
            <person name="Santos A.J."/>
        </authorList>
    </citation>
    <scope>NUCLEOTIDE SEQUENCE</scope>
    <source>
        <tissue evidence="1">Shoot tissue taken approximately 20 cm above the soil surface</tissue>
    </source>
</reference>
<sequence length="43" mass="5188">MLCLCVCYTHMGCLIFTCKWKNATKQKTWHIDMRVKQKIEKIL</sequence>
<name>A0A0A8Z6J5_ARUDO</name>
<reference evidence="1" key="2">
    <citation type="journal article" date="2015" name="Data Brief">
        <title>Shoot transcriptome of the giant reed, Arundo donax.</title>
        <authorList>
            <person name="Barrero R.A."/>
            <person name="Guerrero F.D."/>
            <person name="Moolhuijzen P."/>
            <person name="Goolsby J.A."/>
            <person name="Tidwell J."/>
            <person name="Bellgard S.E."/>
            <person name="Bellgard M.I."/>
        </authorList>
    </citation>
    <scope>NUCLEOTIDE SEQUENCE</scope>
    <source>
        <tissue evidence="1">Shoot tissue taken approximately 20 cm above the soil surface</tissue>
    </source>
</reference>
<dbReference type="EMBL" id="GBRH01263469">
    <property type="protein sequence ID" value="JAD34426.1"/>
    <property type="molecule type" value="Transcribed_RNA"/>
</dbReference>
<organism evidence="1">
    <name type="scientific">Arundo donax</name>
    <name type="common">Giant reed</name>
    <name type="synonym">Donax arundinaceus</name>
    <dbReference type="NCBI Taxonomy" id="35708"/>
    <lineage>
        <taxon>Eukaryota</taxon>
        <taxon>Viridiplantae</taxon>
        <taxon>Streptophyta</taxon>
        <taxon>Embryophyta</taxon>
        <taxon>Tracheophyta</taxon>
        <taxon>Spermatophyta</taxon>
        <taxon>Magnoliopsida</taxon>
        <taxon>Liliopsida</taxon>
        <taxon>Poales</taxon>
        <taxon>Poaceae</taxon>
        <taxon>PACMAD clade</taxon>
        <taxon>Arundinoideae</taxon>
        <taxon>Arundineae</taxon>
        <taxon>Arundo</taxon>
    </lineage>
</organism>
<accession>A0A0A8Z6J5</accession>
<proteinExistence type="predicted"/>
<evidence type="ECO:0000313" key="1">
    <source>
        <dbReference type="EMBL" id="JAD34426.1"/>
    </source>
</evidence>
<dbReference type="AlphaFoldDB" id="A0A0A8Z6J5"/>